<evidence type="ECO:0008006" key="7">
    <source>
        <dbReference type="Google" id="ProtNLM"/>
    </source>
</evidence>
<dbReference type="InterPro" id="IPR027417">
    <property type="entry name" value="P-loop_NTPase"/>
</dbReference>
<dbReference type="GO" id="GO:0016559">
    <property type="term" value="P:peroxisome fission"/>
    <property type="evidence" value="ECO:0007669"/>
    <property type="project" value="TreeGrafter"/>
</dbReference>
<dbReference type="PROSITE" id="PS51388">
    <property type="entry name" value="GED"/>
    <property type="match status" value="1"/>
</dbReference>
<dbReference type="InterPro" id="IPR020850">
    <property type="entry name" value="GED_dom"/>
</dbReference>
<dbReference type="PRINTS" id="PR00195">
    <property type="entry name" value="DYNAMIN"/>
</dbReference>
<reference evidence="5" key="1">
    <citation type="submission" date="2021-10" db="EMBL/GenBank/DDBJ databases">
        <authorList>
            <person name="Piombo E."/>
        </authorList>
    </citation>
    <scope>NUCLEOTIDE SEQUENCE</scope>
</reference>
<dbReference type="GO" id="GO:0005874">
    <property type="term" value="C:microtubule"/>
    <property type="evidence" value="ECO:0007669"/>
    <property type="project" value="TreeGrafter"/>
</dbReference>
<dbReference type="PANTHER" id="PTHR11566:SF149">
    <property type="entry name" value="GTPASE, PUTATIVE (AFU_ORTHOLOGUE AFUA_6G11890)-RELATED"/>
    <property type="match status" value="1"/>
</dbReference>
<dbReference type="Pfam" id="PF01031">
    <property type="entry name" value="Dynamin_M"/>
    <property type="match status" value="1"/>
</dbReference>
<dbReference type="CDD" id="cd08771">
    <property type="entry name" value="DLP_1"/>
    <property type="match status" value="1"/>
</dbReference>
<protein>
    <recommendedName>
        <fullName evidence="7">Interferon-induced GTP-binding protein Mx</fullName>
    </recommendedName>
</protein>
<dbReference type="AlphaFoldDB" id="A0A9N9V4U5"/>
<dbReference type="InterPro" id="IPR030381">
    <property type="entry name" value="G_DYNAMIN_dom"/>
</dbReference>
<organism evidence="5 6">
    <name type="scientific">Clonostachys rhizophaga</name>
    <dbReference type="NCBI Taxonomy" id="160324"/>
    <lineage>
        <taxon>Eukaryota</taxon>
        <taxon>Fungi</taxon>
        <taxon>Dikarya</taxon>
        <taxon>Ascomycota</taxon>
        <taxon>Pezizomycotina</taxon>
        <taxon>Sordariomycetes</taxon>
        <taxon>Hypocreomycetidae</taxon>
        <taxon>Hypocreales</taxon>
        <taxon>Bionectriaceae</taxon>
        <taxon>Clonostachys</taxon>
    </lineage>
</organism>
<evidence type="ECO:0000313" key="5">
    <source>
        <dbReference type="EMBL" id="CAH0017837.1"/>
    </source>
</evidence>
<accession>A0A9N9V4U5</accession>
<dbReference type="PANTHER" id="PTHR11566">
    <property type="entry name" value="DYNAMIN"/>
    <property type="match status" value="1"/>
</dbReference>
<dbReference type="InterPro" id="IPR001401">
    <property type="entry name" value="Dynamin_GTPase"/>
</dbReference>
<evidence type="ECO:0000259" key="3">
    <source>
        <dbReference type="PROSITE" id="PS51388"/>
    </source>
</evidence>
<dbReference type="OrthoDB" id="415706at2759"/>
<dbReference type="GO" id="GO:0003924">
    <property type="term" value="F:GTPase activity"/>
    <property type="evidence" value="ECO:0007669"/>
    <property type="project" value="InterPro"/>
</dbReference>
<evidence type="ECO:0000259" key="4">
    <source>
        <dbReference type="PROSITE" id="PS51718"/>
    </source>
</evidence>
<dbReference type="InterPro" id="IPR022812">
    <property type="entry name" value="Dynamin"/>
</dbReference>
<keyword evidence="6" id="KW-1185">Reference proteome</keyword>
<proteinExistence type="predicted"/>
<gene>
    <name evidence="5" type="ORF">CRHIZ90672A_00009870</name>
</gene>
<dbReference type="SMART" id="SM00053">
    <property type="entry name" value="DYNc"/>
    <property type="match status" value="1"/>
</dbReference>
<dbReference type="Pfam" id="PF00350">
    <property type="entry name" value="Dynamin_N"/>
    <property type="match status" value="1"/>
</dbReference>
<dbReference type="InterPro" id="IPR000375">
    <property type="entry name" value="Dynamin_stalk"/>
</dbReference>
<dbReference type="GO" id="GO:0005525">
    <property type="term" value="F:GTP binding"/>
    <property type="evidence" value="ECO:0007669"/>
    <property type="project" value="InterPro"/>
</dbReference>
<dbReference type="FunFam" id="3.40.50.300:FF:001425">
    <property type="entry name" value="Dynamin GTPase, putative"/>
    <property type="match status" value="1"/>
</dbReference>
<dbReference type="Gene3D" id="3.40.50.300">
    <property type="entry name" value="P-loop containing nucleotide triphosphate hydrolases"/>
    <property type="match status" value="1"/>
</dbReference>
<keyword evidence="2" id="KW-0342">GTP-binding</keyword>
<dbReference type="SUPFAM" id="SSF52540">
    <property type="entry name" value="P-loop containing nucleoside triphosphate hydrolases"/>
    <property type="match status" value="1"/>
</dbReference>
<evidence type="ECO:0000256" key="1">
    <source>
        <dbReference type="ARBA" id="ARBA00022741"/>
    </source>
</evidence>
<comment type="caution">
    <text evidence="5">The sequence shown here is derived from an EMBL/GenBank/DDBJ whole genome shotgun (WGS) entry which is preliminary data.</text>
</comment>
<name>A0A9N9V4U5_9HYPO</name>
<feature type="domain" description="Dynamin-type G" evidence="4">
    <location>
        <begin position="32"/>
        <end position="318"/>
    </location>
</feature>
<dbReference type="GO" id="GO:0000266">
    <property type="term" value="P:mitochondrial fission"/>
    <property type="evidence" value="ECO:0007669"/>
    <property type="project" value="TreeGrafter"/>
</dbReference>
<dbReference type="GO" id="GO:0008017">
    <property type="term" value="F:microtubule binding"/>
    <property type="evidence" value="ECO:0007669"/>
    <property type="project" value="TreeGrafter"/>
</dbReference>
<evidence type="ECO:0000256" key="2">
    <source>
        <dbReference type="ARBA" id="ARBA00023134"/>
    </source>
</evidence>
<dbReference type="GO" id="GO:0005739">
    <property type="term" value="C:mitochondrion"/>
    <property type="evidence" value="ECO:0007669"/>
    <property type="project" value="TreeGrafter"/>
</dbReference>
<dbReference type="InterPro" id="IPR045063">
    <property type="entry name" value="Dynamin_N"/>
</dbReference>
<dbReference type="PROSITE" id="PS51718">
    <property type="entry name" value="G_DYNAMIN_2"/>
    <property type="match status" value="1"/>
</dbReference>
<dbReference type="Proteomes" id="UP000696573">
    <property type="component" value="Unassembled WGS sequence"/>
</dbReference>
<feature type="domain" description="GED" evidence="3">
    <location>
        <begin position="607"/>
        <end position="698"/>
    </location>
</feature>
<sequence>MTKHARPNLQSKGGRVVLDIIDSLRSQGISQYIDLPQIIVCGDQSSGKSSVLEAISGLSFPTKDALCTRFATELVLRRSSERDQTELKVSIIPGKDRSADERQRIEAFGANVKELDLDAIIDEAMGVMGLAGTDRVFCTDILRVEVASPDQPHLTLVDLPGLFVAGNKDQSLEDAKLVESLVLSYMEQPRSIILAVVSAKSEFALQQVTQRAREVDCAGDRTLGLITKPDTLDVGSESEKAYLELAQNKDVNFRLGWHVVRNRDFSMRNATNAERDIAEKAFFSQGVWVSLSPKQVGVDALRTRLSRVLQDHIMSHLPRVLDDIQLGVADCDAALEKLGQARETVAEQRRYLFSLSQAFVALVNCAVDGDYSDRRFFGVSNTPDGDKRRLRAQIQNTLSDFATSMRLRGHSTTIVEDEQCTTKSPIRPDAFPPRKVPRLEFVQEVNTLLRGNRGRELPGTFNPLAVGEMFSAQCEPWARLARRHVERVSGYAKATLITILQHVADNETAARVIASLLNPSFAALEGAVESKLLELLQPHTNGHPITYNHYLTENIQKAQSERHSSKIFEVFKRFADPTSMERGQLVPSKLYSAITKATEPNMENYAAMLAIDTMEAYYKASLKKFVDDVSVLAIEQCLIQKLPSIFSSDVICDLTDEQVGRLAGESADMSIERSRMTEKRRLLQEGLTQLGKLNDTAIAPLSYE</sequence>
<dbReference type="GO" id="GO:0048312">
    <property type="term" value="P:intracellular distribution of mitochondria"/>
    <property type="evidence" value="ECO:0007669"/>
    <property type="project" value="TreeGrafter"/>
</dbReference>
<keyword evidence="1" id="KW-0547">Nucleotide-binding</keyword>
<dbReference type="EMBL" id="CABFNQ020000528">
    <property type="protein sequence ID" value="CAH0017837.1"/>
    <property type="molecule type" value="Genomic_DNA"/>
</dbReference>
<dbReference type="GO" id="GO:0006897">
    <property type="term" value="P:endocytosis"/>
    <property type="evidence" value="ECO:0007669"/>
    <property type="project" value="TreeGrafter"/>
</dbReference>
<dbReference type="GO" id="GO:0016020">
    <property type="term" value="C:membrane"/>
    <property type="evidence" value="ECO:0007669"/>
    <property type="project" value="TreeGrafter"/>
</dbReference>
<evidence type="ECO:0000313" key="6">
    <source>
        <dbReference type="Proteomes" id="UP000696573"/>
    </source>
</evidence>